<keyword evidence="1" id="KW-1133">Transmembrane helix</keyword>
<dbReference type="Proteomes" id="UP000203939">
    <property type="component" value="Segment"/>
</dbReference>
<name>A0A0K2FKY0_9CAUD</name>
<accession>A0A0K2FKY0</accession>
<gene>
    <name evidence="2" type="ORF">EYUKI_274</name>
</gene>
<sequence>MSMRGSLKIAVYTGIGFGLLHILSNLIVHFPLN</sequence>
<evidence type="ECO:0000313" key="2">
    <source>
        <dbReference type="EMBL" id="ALA46682.1"/>
    </source>
</evidence>
<dbReference type="RefSeq" id="YP_009212214.1">
    <property type="nucleotide sequence ID" value="NC_028944.1"/>
</dbReference>
<keyword evidence="1" id="KW-0472">Membrane</keyword>
<proteinExistence type="predicted"/>
<evidence type="ECO:0000313" key="3">
    <source>
        <dbReference type="Proteomes" id="UP000203939"/>
    </source>
</evidence>
<dbReference type="EMBL" id="KT207918">
    <property type="protein sequence ID" value="ALA46682.1"/>
    <property type="molecule type" value="Genomic_DNA"/>
</dbReference>
<reference evidence="2 3" key="1">
    <citation type="journal article" date="2015" name="Genome Announc.">
        <title>Genome Sequences of Two Bacillus cereus Group Bacteriophages, Eyuki and AvesoBmore.</title>
        <authorList>
            <person name="Erill I."/>
            <person name="Caruso S.M."/>
        </authorList>
    </citation>
    <scope>NUCLEOTIDE SEQUENCE [LARGE SCALE GENOMIC DNA]</scope>
</reference>
<evidence type="ECO:0000256" key="1">
    <source>
        <dbReference type="SAM" id="Phobius"/>
    </source>
</evidence>
<feature type="transmembrane region" description="Helical" evidence="1">
    <location>
        <begin position="9"/>
        <end position="32"/>
    </location>
</feature>
<keyword evidence="1" id="KW-0812">Transmembrane</keyword>
<protein>
    <submittedName>
        <fullName evidence="2">Uncharacterized protein</fullName>
    </submittedName>
</protein>
<dbReference type="KEGG" id="vg:26638602"/>
<organism evidence="2 3">
    <name type="scientific">Bacillus phage Eyuki</name>
    <dbReference type="NCBI Taxonomy" id="1690431"/>
    <lineage>
        <taxon>Viruses</taxon>
        <taxon>Duplodnaviria</taxon>
        <taxon>Heunggongvirae</taxon>
        <taxon>Uroviricota</taxon>
        <taxon>Caudoviricetes</taxon>
        <taxon>Herelleviridae</taxon>
        <taxon>Bastillevirinae</taxon>
        <taxon>Wphvirus</taxon>
        <taxon>Wphvirus megatron</taxon>
    </lineage>
</organism>